<feature type="region of interest" description="Disordered" evidence="10">
    <location>
        <begin position="269"/>
        <end position="288"/>
    </location>
</feature>
<feature type="transmembrane region" description="Helical" evidence="11">
    <location>
        <begin position="207"/>
        <end position="229"/>
    </location>
</feature>
<dbReference type="InterPro" id="IPR056173">
    <property type="entry name" value="Sec20_C"/>
</dbReference>
<feature type="region of interest" description="Disordered" evidence="10">
    <location>
        <begin position="548"/>
        <end position="688"/>
    </location>
</feature>
<feature type="region of interest" description="Disordered" evidence="10">
    <location>
        <begin position="447"/>
        <end position="477"/>
    </location>
</feature>
<evidence type="ECO:0000256" key="10">
    <source>
        <dbReference type="SAM" id="MobiDB-lite"/>
    </source>
</evidence>
<keyword evidence="6 11" id="KW-1133">Transmembrane helix</keyword>
<dbReference type="GeneID" id="5854462"/>
<feature type="compositionally biased region" description="Polar residues" evidence="10">
    <location>
        <begin position="133"/>
        <end position="146"/>
    </location>
</feature>
<feature type="compositionally biased region" description="Polar residues" evidence="10">
    <location>
        <begin position="823"/>
        <end position="838"/>
    </location>
</feature>
<keyword evidence="3 11" id="KW-0812">Transmembrane</keyword>
<comment type="subcellular location">
    <subcellularLocation>
        <location evidence="1">Endoplasmic reticulum membrane</location>
        <topology evidence="1">Single-pass type IV membrane protein</topology>
    </subcellularLocation>
</comment>
<feature type="compositionally biased region" description="Basic and acidic residues" evidence="10">
    <location>
        <begin position="549"/>
        <end position="565"/>
    </location>
</feature>
<evidence type="ECO:0000256" key="5">
    <source>
        <dbReference type="ARBA" id="ARBA00022892"/>
    </source>
</evidence>
<evidence type="ECO:0000313" key="13">
    <source>
        <dbReference type="EMBL" id="EDP42941.1"/>
    </source>
</evidence>
<evidence type="ECO:0000256" key="4">
    <source>
        <dbReference type="ARBA" id="ARBA00022824"/>
    </source>
</evidence>
<dbReference type="PANTHER" id="PTHR12825:SF0">
    <property type="entry name" value="VESICLE TRANSPORT PROTEIN SEC20"/>
    <property type="match status" value="1"/>
</dbReference>
<dbReference type="InterPro" id="IPR005606">
    <property type="entry name" value="Sec20"/>
</dbReference>
<feature type="compositionally biased region" description="Polar residues" evidence="10">
    <location>
        <begin position="903"/>
        <end position="918"/>
    </location>
</feature>
<evidence type="ECO:0000256" key="7">
    <source>
        <dbReference type="ARBA" id="ARBA00023054"/>
    </source>
</evidence>
<dbReference type="VEuPathDB" id="FungiDB:MGL_2537"/>
<evidence type="ECO:0000313" key="14">
    <source>
        <dbReference type="Proteomes" id="UP000008837"/>
    </source>
</evidence>
<dbReference type="InParanoid" id="A8Q4G2"/>
<comment type="similarity">
    <text evidence="9">Belongs to the SEC20 family.</text>
</comment>
<feature type="compositionally biased region" description="Basic and acidic residues" evidence="10">
    <location>
        <begin position="319"/>
        <end position="345"/>
    </location>
</feature>
<feature type="compositionally biased region" description="Low complexity" evidence="10">
    <location>
        <begin position="656"/>
        <end position="665"/>
    </location>
</feature>
<evidence type="ECO:0000256" key="1">
    <source>
        <dbReference type="ARBA" id="ARBA00004163"/>
    </source>
</evidence>
<dbReference type="Pfam" id="PF03908">
    <property type="entry name" value="Sec20"/>
    <property type="match status" value="1"/>
</dbReference>
<evidence type="ECO:0000256" key="9">
    <source>
        <dbReference type="ARBA" id="ARBA00037934"/>
    </source>
</evidence>
<keyword evidence="2" id="KW-0813">Transport</keyword>
<organism evidence="13 14">
    <name type="scientific">Malassezia globosa (strain ATCC MYA-4612 / CBS 7966)</name>
    <name type="common">Dandruff-associated fungus</name>
    <dbReference type="NCBI Taxonomy" id="425265"/>
    <lineage>
        <taxon>Eukaryota</taxon>
        <taxon>Fungi</taxon>
        <taxon>Dikarya</taxon>
        <taxon>Basidiomycota</taxon>
        <taxon>Ustilaginomycotina</taxon>
        <taxon>Malasseziomycetes</taxon>
        <taxon>Malasseziales</taxon>
        <taxon>Malasseziaceae</taxon>
        <taxon>Malassezia</taxon>
    </lineage>
</organism>
<dbReference type="GO" id="GO:0031201">
    <property type="term" value="C:SNARE complex"/>
    <property type="evidence" value="ECO:0007669"/>
    <property type="project" value="TreeGrafter"/>
</dbReference>
<feature type="domain" description="Sec20 C-terminal" evidence="12">
    <location>
        <begin position="142"/>
        <end position="232"/>
    </location>
</feature>
<protein>
    <recommendedName>
        <fullName evidence="12">Sec20 C-terminal domain-containing protein</fullName>
    </recommendedName>
</protein>
<feature type="region of interest" description="Disordered" evidence="10">
    <location>
        <begin position="726"/>
        <end position="795"/>
    </location>
</feature>
<dbReference type="GO" id="GO:0006890">
    <property type="term" value="P:retrograde vesicle-mediated transport, Golgi to endoplasmic reticulum"/>
    <property type="evidence" value="ECO:0007669"/>
    <property type="project" value="InterPro"/>
</dbReference>
<evidence type="ECO:0000256" key="6">
    <source>
        <dbReference type="ARBA" id="ARBA00022989"/>
    </source>
</evidence>
<accession>A8Q4G2</accession>
<feature type="region of interest" description="Disordered" evidence="10">
    <location>
        <begin position="304"/>
        <end position="363"/>
    </location>
</feature>
<comment type="caution">
    <text evidence="13">The sequence shown here is derived from an EMBL/GenBank/DDBJ whole genome shotgun (WGS) entry which is preliminary data.</text>
</comment>
<dbReference type="RefSeq" id="XP_001730155.1">
    <property type="nucleotide sequence ID" value="XM_001730103.1"/>
</dbReference>
<feature type="region of interest" description="Disordered" evidence="10">
    <location>
        <begin position="812"/>
        <end position="918"/>
    </location>
</feature>
<proteinExistence type="inferred from homology"/>
<evidence type="ECO:0000259" key="12">
    <source>
        <dbReference type="Pfam" id="PF03908"/>
    </source>
</evidence>
<keyword evidence="14" id="KW-1185">Reference proteome</keyword>
<dbReference type="AlphaFoldDB" id="A8Q4G2"/>
<keyword evidence="8 11" id="KW-0472">Membrane</keyword>
<feature type="compositionally biased region" description="Low complexity" evidence="10">
    <location>
        <begin position="569"/>
        <end position="587"/>
    </location>
</feature>
<dbReference type="GO" id="GO:0005484">
    <property type="term" value="F:SNAP receptor activity"/>
    <property type="evidence" value="ECO:0007669"/>
    <property type="project" value="InterPro"/>
</dbReference>
<evidence type="ECO:0000256" key="3">
    <source>
        <dbReference type="ARBA" id="ARBA00022692"/>
    </source>
</evidence>
<dbReference type="EMBL" id="AAYY01000009">
    <property type="protein sequence ID" value="EDP42941.1"/>
    <property type="molecule type" value="Genomic_DNA"/>
</dbReference>
<reference evidence="13 14" key="1">
    <citation type="journal article" date="2007" name="Proc. Natl. Acad. Sci. U.S.A.">
        <title>Dandruff-associated Malassezia genomes reveal convergent and divergent virulence traits shared with plant and human fungal pathogens.</title>
        <authorList>
            <person name="Xu J."/>
            <person name="Saunders C.W."/>
            <person name="Hu P."/>
            <person name="Grant R.A."/>
            <person name="Boekhout T."/>
            <person name="Kuramae E.E."/>
            <person name="Kronstad J.W."/>
            <person name="Deangelis Y.M."/>
            <person name="Reeder N.L."/>
            <person name="Johnstone K.R."/>
            <person name="Leland M."/>
            <person name="Fieno A.M."/>
            <person name="Begley W.M."/>
            <person name="Sun Y."/>
            <person name="Lacey M.P."/>
            <person name="Chaudhary T."/>
            <person name="Keough T."/>
            <person name="Chu L."/>
            <person name="Sears R."/>
            <person name="Yuan B."/>
            <person name="Dawson T.L.Jr."/>
        </authorList>
    </citation>
    <scope>NUCLEOTIDE SEQUENCE [LARGE SCALE GENOMIC DNA]</scope>
    <source>
        <strain evidence="14">ATCC MYA-4612 / CBS 7966</strain>
    </source>
</reference>
<keyword evidence="7" id="KW-0175">Coiled coil</keyword>
<gene>
    <name evidence="13" type="ORF">MGL_2537</name>
</gene>
<dbReference type="Proteomes" id="UP000008837">
    <property type="component" value="Unassembled WGS sequence"/>
</dbReference>
<evidence type="ECO:0000256" key="2">
    <source>
        <dbReference type="ARBA" id="ARBA00022448"/>
    </source>
</evidence>
<feature type="region of interest" description="Disordered" evidence="10">
    <location>
        <begin position="989"/>
        <end position="1015"/>
    </location>
</feature>
<dbReference type="PANTHER" id="PTHR12825">
    <property type="entry name" value="BNIP1-RELATED"/>
    <property type="match status" value="1"/>
</dbReference>
<feature type="compositionally biased region" description="Polar residues" evidence="10">
    <location>
        <begin position="741"/>
        <end position="753"/>
    </location>
</feature>
<dbReference type="OMA" id="CECTHAA"/>
<name>A8Q4G2_MALGO</name>
<keyword evidence="4" id="KW-0256">Endoplasmic reticulum</keyword>
<evidence type="ECO:0000256" key="8">
    <source>
        <dbReference type="ARBA" id="ARBA00023136"/>
    </source>
</evidence>
<dbReference type="KEGG" id="mgl:MGL_2537"/>
<feature type="region of interest" description="Disordered" evidence="10">
    <location>
        <begin position="127"/>
        <end position="146"/>
    </location>
</feature>
<dbReference type="GO" id="GO:0005789">
    <property type="term" value="C:endoplasmic reticulum membrane"/>
    <property type="evidence" value="ECO:0007669"/>
    <property type="project" value="UniProtKB-SubCell"/>
</dbReference>
<keyword evidence="5" id="KW-0931">ER-Golgi transport</keyword>
<sequence length="1015" mass="106254">MSGDVKLPAEVLRLRDAAARRLVDVKNVQLPRLCECTHAAQELMALETELNDTLHMVTSLVQQISDEVDDAESAAERTALQELARAQQAQLASVRQDARRALLQAHRAMVARQESAARTSLLAASSRHVGASTAPTDRASATSERVTSTLQRTVALMSSELEKSGYSAQLLEESSETISQVSTKYASFNDLLRDSISMIRQMERAELVDLGILAASIVFFAGCVMYILYARIFSRGLSAISLVWRTSSYVGSGALGGLSSFSAAVSSVAKVPQNRPKPEAPGMSASDVRESDLLEDALRYAETAAPQEHAEMPGMDAWQVDHGRERRKESAREESSSPSDLRDTHSSGVSFESGPETSRPDTAMHVLDSPALTSMSSASIPAASSDLDSFGFYESVHLSSSAQSDGAVHGTSVHEDISSMTANPVSSKDTSDSTDAISLAGMVNSKHKSDLNDSADLTDPTDLKHATDSMDVSEPTRSATWDPIVSSSVLGSYLHVPTSESASYSMLFDPKATASPDRGTYQAEAIAGAVSSGYEDTEHIKGIASLASEEQHSPENLPAEKEPGSKLETASPSPTLSPATSPASTPTENIGLIDPIHGSPGMRNAVPTLKAERESQETSDSGTHATDVEAGAETNAEDDAEADSTMKPMDAVAAKALSAESIEPAEPSEREPPHHASPSSAISLTNGSTSSLVPNASVLSQDLLPVPWLYNSLYAAENASLTMSRLDASSTPTPKPHASRATLTNSRSMSSASLAEHASLPEISASSLQVTPVEPHAPTDSPSQMEEEAPRGSPGVAETISALVDSPVASLSMSSPVPGLSSLHPSSMEAASSPTTSIELAVPVHTKGPVSTRETDVEASATGLNTSQRAPGETKSKHTNLEAATTPGPVGSFDPEVEHERSVLSNTKSPSASEPSLLSTISSTDVPPLMQHIESPIEEHVPRAVPSVSMSSSIGASWPSTSVTIASASTDVIPTAPLAAMHVDAPSDPAAVAAAPDQDEAALDSTVTPPKAMDR</sequence>
<evidence type="ECO:0000256" key="11">
    <source>
        <dbReference type="SAM" id="Phobius"/>
    </source>
</evidence>
<dbReference type="OrthoDB" id="46868at2759"/>